<gene>
    <name evidence="3" type="ORF">BDZ94DRAFT_1267344</name>
</gene>
<dbReference type="Proteomes" id="UP000807353">
    <property type="component" value="Unassembled WGS sequence"/>
</dbReference>
<keyword evidence="2" id="KW-0472">Membrane</keyword>
<protein>
    <submittedName>
        <fullName evidence="3">Uncharacterized protein</fullName>
    </submittedName>
</protein>
<feature type="compositionally biased region" description="Acidic residues" evidence="1">
    <location>
        <begin position="23"/>
        <end position="36"/>
    </location>
</feature>
<sequence length="173" mass="19307">MSSSNVAPTTDENEPLVLSESDIGSESDLTENESDTASEHDEKSSQSLGSERRDQPPILDPRFNQPAPSPFKRTALIFFTIFLFWVAFSMRRSLWEGKKAPKVIYASRYSKEHKFRPAASPIITETLKDGRIRIRGAGPTATPTPTPKTMKAKRKGKGRKAARKVARKSSTRK</sequence>
<feature type="compositionally biased region" description="Basic residues" evidence="1">
    <location>
        <begin position="150"/>
        <end position="173"/>
    </location>
</feature>
<accession>A0A9P5XZV4</accession>
<feature type="compositionally biased region" description="Basic and acidic residues" evidence="1">
    <location>
        <begin position="37"/>
        <end position="55"/>
    </location>
</feature>
<comment type="caution">
    <text evidence="3">The sequence shown here is derived from an EMBL/GenBank/DDBJ whole genome shotgun (WGS) entry which is preliminary data.</text>
</comment>
<feature type="compositionally biased region" description="Low complexity" evidence="1">
    <location>
        <begin position="139"/>
        <end position="149"/>
    </location>
</feature>
<reference evidence="3" key="1">
    <citation type="submission" date="2020-11" db="EMBL/GenBank/DDBJ databases">
        <authorList>
            <consortium name="DOE Joint Genome Institute"/>
            <person name="Ahrendt S."/>
            <person name="Riley R."/>
            <person name="Andreopoulos W."/>
            <person name="Labutti K."/>
            <person name="Pangilinan J."/>
            <person name="Ruiz-Duenas F.J."/>
            <person name="Barrasa J.M."/>
            <person name="Sanchez-Garcia M."/>
            <person name="Camarero S."/>
            <person name="Miyauchi S."/>
            <person name="Serrano A."/>
            <person name="Linde D."/>
            <person name="Babiker R."/>
            <person name="Drula E."/>
            <person name="Ayuso-Fernandez I."/>
            <person name="Pacheco R."/>
            <person name="Padilla G."/>
            <person name="Ferreira P."/>
            <person name="Barriuso J."/>
            <person name="Kellner H."/>
            <person name="Castanera R."/>
            <person name="Alfaro M."/>
            <person name="Ramirez L."/>
            <person name="Pisabarro A.G."/>
            <person name="Kuo A."/>
            <person name="Tritt A."/>
            <person name="Lipzen A."/>
            <person name="He G."/>
            <person name="Yan M."/>
            <person name="Ng V."/>
            <person name="Cullen D."/>
            <person name="Martin F."/>
            <person name="Rosso M.-N."/>
            <person name="Henrissat B."/>
            <person name="Hibbett D."/>
            <person name="Martinez A.T."/>
            <person name="Grigoriev I.V."/>
        </authorList>
    </citation>
    <scope>NUCLEOTIDE SEQUENCE</scope>
    <source>
        <strain evidence="3">CBS 247.69</strain>
    </source>
</reference>
<evidence type="ECO:0000313" key="3">
    <source>
        <dbReference type="EMBL" id="KAF9459778.1"/>
    </source>
</evidence>
<keyword evidence="2" id="KW-1133">Transmembrane helix</keyword>
<dbReference type="EMBL" id="MU150310">
    <property type="protein sequence ID" value="KAF9459778.1"/>
    <property type="molecule type" value="Genomic_DNA"/>
</dbReference>
<keyword evidence="2" id="KW-0812">Transmembrane</keyword>
<evidence type="ECO:0000256" key="1">
    <source>
        <dbReference type="SAM" id="MobiDB-lite"/>
    </source>
</evidence>
<proteinExistence type="predicted"/>
<name>A0A9P5XZV4_9AGAR</name>
<dbReference type="AlphaFoldDB" id="A0A9P5XZV4"/>
<feature type="region of interest" description="Disordered" evidence="1">
    <location>
        <begin position="1"/>
        <end position="66"/>
    </location>
</feature>
<organism evidence="3 4">
    <name type="scientific">Collybia nuda</name>
    <dbReference type="NCBI Taxonomy" id="64659"/>
    <lineage>
        <taxon>Eukaryota</taxon>
        <taxon>Fungi</taxon>
        <taxon>Dikarya</taxon>
        <taxon>Basidiomycota</taxon>
        <taxon>Agaricomycotina</taxon>
        <taxon>Agaricomycetes</taxon>
        <taxon>Agaricomycetidae</taxon>
        <taxon>Agaricales</taxon>
        <taxon>Tricholomatineae</taxon>
        <taxon>Clitocybaceae</taxon>
        <taxon>Collybia</taxon>
    </lineage>
</organism>
<feature type="transmembrane region" description="Helical" evidence="2">
    <location>
        <begin position="71"/>
        <end position="90"/>
    </location>
</feature>
<keyword evidence="4" id="KW-1185">Reference proteome</keyword>
<dbReference type="OrthoDB" id="2538110at2759"/>
<feature type="compositionally biased region" description="Polar residues" evidence="1">
    <location>
        <begin position="1"/>
        <end position="10"/>
    </location>
</feature>
<evidence type="ECO:0000313" key="4">
    <source>
        <dbReference type="Proteomes" id="UP000807353"/>
    </source>
</evidence>
<evidence type="ECO:0000256" key="2">
    <source>
        <dbReference type="SAM" id="Phobius"/>
    </source>
</evidence>
<feature type="region of interest" description="Disordered" evidence="1">
    <location>
        <begin position="135"/>
        <end position="173"/>
    </location>
</feature>